<feature type="domain" description="SseB protein N-terminal" evidence="1">
    <location>
        <begin position="12"/>
        <end position="118"/>
    </location>
</feature>
<accession>A0ABV3XUG5</accession>
<evidence type="ECO:0000259" key="1">
    <source>
        <dbReference type="Pfam" id="PF07179"/>
    </source>
</evidence>
<reference evidence="2 3" key="1">
    <citation type="submission" date="2024-06" db="EMBL/GenBank/DDBJ databases">
        <title>Genome of Rhodovulum iodosum, a marine photoferrotroph.</title>
        <authorList>
            <person name="Bianchini G."/>
            <person name="Nikeleit V."/>
            <person name="Kappler A."/>
            <person name="Bryce C."/>
            <person name="Sanchez-Baracaldo P."/>
        </authorList>
    </citation>
    <scope>NUCLEOTIDE SEQUENCE [LARGE SCALE GENOMIC DNA]</scope>
    <source>
        <strain evidence="2 3">UT/N1</strain>
    </source>
</reference>
<dbReference type="RefSeq" id="WP_125407146.1">
    <property type="nucleotide sequence ID" value="NZ_JBEHHI010000002.1"/>
</dbReference>
<gene>
    <name evidence="2" type="ORF">Ga0609869_002167</name>
</gene>
<dbReference type="Proteomes" id="UP001560019">
    <property type="component" value="Unassembled WGS sequence"/>
</dbReference>
<evidence type="ECO:0000313" key="2">
    <source>
        <dbReference type="EMBL" id="MEX5728814.1"/>
    </source>
</evidence>
<organism evidence="2 3">
    <name type="scientific">Rhodovulum iodosum</name>
    <dbReference type="NCBI Taxonomy" id="68291"/>
    <lineage>
        <taxon>Bacteria</taxon>
        <taxon>Pseudomonadati</taxon>
        <taxon>Pseudomonadota</taxon>
        <taxon>Alphaproteobacteria</taxon>
        <taxon>Rhodobacterales</taxon>
        <taxon>Paracoccaceae</taxon>
        <taxon>Rhodovulum</taxon>
    </lineage>
</organism>
<dbReference type="InterPro" id="IPR009839">
    <property type="entry name" value="SseB_N"/>
</dbReference>
<comment type="caution">
    <text evidence="2">The sequence shown here is derived from an EMBL/GenBank/DDBJ whole genome shotgun (WGS) entry which is preliminary data.</text>
</comment>
<proteinExistence type="predicted"/>
<sequence length="259" mass="26775">MNDETVLDAAHRAMAAAPEDGAARLAFYARLAEAELFLLLEAEPAGDEIAPQVFALEDGPVVLVFDAEERLSAFTGAPAPYAALPGRDLAAMLAGQGLGLGVNLGQDAAILLPSGAVDWLAGLLAARPEAVEARPEELRPPSDVPEQVLRALDARLARAGGLARHAWLAGVIYPGGRAGHMLAFVDAAPGAEAVLSRAVGEALGFSGAETGALDVAFIGPDDPLAGPLGRVGLRFDLPEPERPEALVVDRDPDAPPRLR</sequence>
<dbReference type="EMBL" id="JBEHHI010000002">
    <property type="protein sequence ID" value="MEX5728814.1"/>
    <property type="molecule type" value="Genomic_DNA"/>
</dbReference>
<protein>
    <recommendedName>
        <fullName evidence="1">SseB protein N-terminal domain-containing protein</fullName>
    </recommendedName>
</protein>
<evidence type="ECO:0000313" key="3">
    <source>
        <dbReference type="Proteomes" id="UP001560019"/>
    </source>
</evidence>
<keyword evidence="3" id="KW-1185">Reference proteome</keyword>
<name>A0ABV3XUG5_9RHOB</name>
<dbReference type="Pfam" id="PF07179">
    <property type="entry name" value="SseB"/>
    <property type="match status" value="1"/>
</dbReference>